<dbReference type="FunFam" id="3.40.50.300:FF:000006">
    <property type="entry name" value="DNA-binding transcriptional regulator NtrC"/>
    <property type="match status" value="1"/>
</dbReference>
<sequence length="454" mass="48937">MSGAKPLILLVDDDRDILKLLAMRLNASGYQVQAVDSGRMALAALAASRPQLVITDLKMDGMDGMALFDAIHSTAPTLPVIILTAHGTIPEAVAATKRGVFGFLPKPFDSQALLEQVAQALKLSAGIGATGAGSANDAWRSGIVSASAAMEDVLGRARLVAQSDASVFIYGASGTGKELVARAIHRASARAAGPFVAVNCAAIPEALMESELFGHKKGAFSGAVYEHKGLLQSADGGTLFLDEIGDMPLSLQAKLLRALQERQVRPVGSTQTVEVDIRVISATHRSLEQRIAERQFREDLYYRLNVVALTIPALAERPEDIVPLALYFLKQVATRYRKEVNSFAPDALEQLVAAPWPGNVRQLQNVVEQTVALATNGVISASLVQSALNQRAGGLTPLDEAKRTFERDYLVRILKITRGNVAQAAKLAQRNRTEFYKLLERHRLEPGMFKPEDA</sequence>
<dbReference type="InterPro" id="IPR011006">
    <property type="entry name" value="CheY-like_superfamily"/>
</dbReference>
<dbReference type="PANTHER" id="PTHR32071">
    <property type="entry name" value="TRANSCRIPTIONAL REGULATORY PROTEIN"/>
    <property type="match status" value="1"/>
</dbReference>
<dbReference type="InterPro" id="IPR058031">
    <property type="entry name" value="AAA_lid_NorR"/>
</dbReference>
<proteinExistence type="predicted"/>
<dbReference type="InterPro" id="IPR002078">
    <property type="entry name" value="Sigma_54_int"/>
</dbReference>
<evidence type="ECO:0000256" key="5">
    <source>
        <dbReference type="ARBA" id="ARBA00023125"/>
    </source>
</evidence>
<dbReference type="CDD" id="cd00009">
    <property type="entry name" value="AAA"/>
    <property type="match status" value="1"/>
</dbReference>
<evidence type="ECO:0000256" key="3">
    <source>
        <dbReference type="ARBA" id="ARBA00022840"/>
    </source>
</evidence>
<name>A0A1J5S6T8_9ZZZZ</name>
<dbReference type="InterPro" id="IPR027417">
    <property type="entry name" value="P-loop_NTPase"/>
</dbReference>
<evidence type="ECO:0000313" key="9">
    <source>
        <dbReference type="EMBL" id="OIR03842.1"/>
    </source>
</evidence>
<keyword evidence="5" id="KW-0238">DNA-binding</keyword>
<dbReference type="PANTHER" id="PTHR32071:SF116">
    <property type="entry name" value="TRANSCRIPTIONAL REGULATORY PROTEIN GLRR"/>
    <property type="match status" value="1"/>
</dbReference>
<dbReference type="Gene3D" id="1.10.10.60">
    <property type="entry name" value="Homeodomain-like"/>
    <property type="match status" value="1"/>
</dbReference>
<dbReference type="SMART" id="SM00448">
    <property type="entry name" value="REC"/>
    <property type="match status" value="1"/>
</dbReference>
<keyword evidence="4" id="KW-0805">Transcription regulation</keyword>
<dbReference type="PROSITE" id="PS00676">
    <property type="entry name" value="SIGMA54_INTERACT_2"/>
    <property type="match status" value="1"/>
</dbReference>
<protein>
    <submittedName>
        <fullName evidence="9">Transcriptional regulatory protein QseF</fullName>
    </submittedName>
</protein>
<dbReference type="PROSITE" id="PS00688">
    <property type="entry name" value="SIGMA54_INTERACT_3"/>
    <property type="match status" value="1"/>
</dbReference>
<feature type="domain" description="Sigma-54 factor interaction" evidence="7">
    <location>
        <begin position="143"/>
        <end position="372"/>
    </location>
</feature>
<dbReference type="AlphaFoldDB" id="A0A1J5S6T8"/>
<dbReference type="Gene3D" id="3.40.50.300">
    <property type="entry name" value="P-loop containing nucleotide triphosphate hydrolases"/>
    <property type="match status" value="1"/>
</dbReference>
<dbReference type="PROSITE" id="PS50110">
    <property type="entry name" value="RESPONSE_REGULATORY"/>
    <property type="match status" value="1"/>
</dbReference>
<dbReference type="SUPFAM" id="SSF52540">
    <property type="entry name" value="P-loop containing nucleoside triphosphate hydrolases"/>
    <property type="match status" value="1"/>
</dbReference>
<dbReference type="EMBL" id="MLJW01000062">
    <property type="protein sequence ID" value="OIR03842.1"/>
    <property type="molecule type" value="Genomic_DNA"/>
</dbReference>
<dbReference type="Pfam" id="PF00158">
    <property type="entry name" value="Sigma54_activat"/>
    <property type="match status" value="1"/>
</dbReference>
<evidence type="ECO:0000256" key="6">
    <source>
        <dbReference type="ARBA" id="ARBA00023163"/>
    </source>
</evidence>
<keyword evidence="3" id="KW-0067">ATP-binding</keyword>
<dbReference type="InterPro" id="IPR025943">
    <property type="entry name" value="Sigma_54_int_dom_ATP-bd_2"/>
</dbReference>
<dbReference type="FunFam" id="3.40.50.2300:FF:000018">
    <property type="entry name" value="DNA-binding transcriptional regulator NtrC"/>
    <property type="match status" value="1"/>
</dbReference>
<evidence type="ECO:0000256" key="4">
    <source>
        <dbReference type="ARBA" id="ARBA00023015"/>
    </source>
</evidence>
<feature type="domain" description="Response regulatory" evidence="8">
    <location>
        <begin position="7"/>
        <end position="121"/>
    </location>
</feature>
<evidence type="ECO:0000256" key="2">
    <source>
        <dbReference type="ARBA" id="ARBA00022741"/>
    </source>
</evidence>
<dbReference type="GO" id="GO:0006355">
    <property type="term" value="P:regulation of DNA-templated transcription"/>
    <property type="evidence" value="ECO:0007669"/>
    <property type="project" value="InterPro"/>
</dbReference>
<evidence type="ECO:0000259" key="7">
    <source>
        <dbReference type="PROSITE" id="PS50045"/>
    </source>
</evidence>
<keyword evidence="6" id="KW-0804">Transcription</keyword>
<keyword evidence="1" id="KW-0597">Phosphoprotein</keyword>
<dbReference type="InterPro" id="IPR025944">
    <property type="entry name" value="Sigma_54_int_dom_CS"/>
</dbReference>
<comment type="caution">
    <text evidence="9">The sequence shown here is derived from an EMBL/GenBank/DDBJ whole genome shotgun (WGS) entry which is preliminary data.</text>
</comment>
<dbReference type="SMART" id="SM00382">
    <property type="entry name" value="AAA"/>
    <property type="match status" value="1"/>
</dbReference>
<accession>A0A1J5S6T8</accession>
<dbReference type="InterPro" id="IPR003593">
    <property type="entry name" value="AAA+_ATPase"/>
</dbReference>
<dbReference type="GO" id="GO:0000160">
    <property type="term" value="P:phosphorelay signal transduction system"/>
    <property type="evidence" value="ECO:0007669"/>
    <property type="project" value="InterPro"/>
</dbReference>
<dbReference type="PROSITE" id="PS50045">
    <property type="entry name" value="SIGMA54_INTERACT_4"/>
    <property type="match status" value="1"/>
</dbReference>
<dbReference type="InterPro" id="IPR001789">
    <property type="entry name" value="Sig_transdc_resp-reg_receiver"/>
</dbReference>
<dbReference type="InterPro" id="IPR009057">
    <property type="entry name" value="Homeodomain-like_sf"/>
</dbReference>
<dbReference type="Pfam" id="PF00072">
    <property type="entry name" value="Response_reg"/>
    <property type="match status" value="1"/>
</dbReference>
<dbReference type="Gene3D" id="1.10.8.60">
    <property type="match status" value="1"/>
</dbReference>
<dbReference type="GO" id="GO:0005524">
    <property type="term" value="F:ATP binding"/>
    <property type="evidence" value="ECO:0007669"/>
    <property type="project" value="UniProtKB-KW"/>
</dbReference>
<evidence type="ECO:0000256" key="1">
    <source>
        <dbReference type="ARBA" id="ARBA00022553"/>
    </source>
</evidence>
<evidence type="ECO:0000259" key="8">
    <source>
        <dbReference type="PROSITE" id="PS50110"/>
    </source>
</evidence>
<dbReference type="SUPFAM" id="SSF46689">
    <property type="entry name" value="Homeodomain-like"/>
    <property type="match status" value="1"/>
</dbReference>
<dbReference type="Pfam" id="PF25601">
    <property type="entry name" value="AAA_lid_14"/>
    <property type="match status" value="1"/>
</dbReference>
<gene>
    <name evidence="9" type="primary">qseF_2</name>
    <name evidence="9" type="ORF">GALL_140230</name>
</gene>
<dbReference type="Gene3D" id="3.40.50.2300">
    <property type="match status" value="1"/>
</dbReference>
<organism evidence="9">
    <name type="scientific">mine drainage metagenome</name>
    <dbReference type="NCBI Taxonomy" id="410659"/>
    <lineage>
        <taxon>unclassified sequences</taxon>
        <taxon>metagenomes</taxon>
        <taxon>ecological metagenomes</taxon>
    </lineage>
</organism>
<reference evidence="9" key="1">
    <citation type="submission" date="2016-10" db="EMBL/GenBank/DDBJ databases">
        <title>Sequence of Gallionella enrichment culture.</title>
        <authorList>
            <person name="Poehlein A."/>
            <person name="Muehling M."/>
            <person name="Daniel R."/>
        </authorList>
    </citation>
    <scope>NUCLEOTIDE SEQUENCE</scope>
</reference>
<dbReference type="SUPFAM" id="SSF52172">
    <property type="entry name" value="CheY-like"/>
    <property type="match status" value="1"/>
</dbReference>
<keyword evidence="2" id="KW-0547">Nucleotide-binding</keyword>
<dbReference type="GO" id="GO:0003677">
    <property type="term" value="F:DNA binding"/>
    <property type="evidence" value="ECO:0007669"/>
    <property type="project" value="UniProtKB-KW"/>
</dbReference>